<keyword evidence="2" id="KW-1185">Reference proteome</keyword>
<comment type="caution">
    <text evidence="1">The sequence shown here is derived from an EMBL/GenBank/DDBJ whole genome shotgun (WGS) entry which is preliminary data.</text>
</comment>
<evidence type="ECO:0000313" key="2">
    <source>
        <dbReference type="Proteomes" id="UP001148737"/>
    </source>
</evidence>
<gene>
    <name evidence="1" type="ORF">NLG97_g5710</name>
</gene>
<dbReference type="EMBL" id="JANAKD010000672">
    <property type="protein sequence ID" value="KAJ3490809.1"/>
    <property type="molecule type" value="Genomic_DNA"/>
</dbReference>
<sequence length="304" mass="32932">MRRDTVYITTPHGRLEAWLYIPSTPRPWPVVVLGCGVGAVKAAGLEPFATAFQAAGFASVAFDYMGFGGSDGKPRHLVSVAAEYRDFQNVVAWVKGDSRFDSSRIVVWGTSFGGMHVTRLLAEDTTIAAGIAQCPCVDGYLASRLKPLRDSVSLTTLACLDWLLSFLSDDPIYVQAAATAGSNRVSLMNAPDVVSGWQLLHKGLEGQYVDPYSNRIVARSVLSFPMHRPALRAAEILAPYLIVVSQFDSVAPKPAAVKVANDAAYGEVVEVPGGHFDLYKDGIGFEDNLAAQLEFLRRVIPLRQ</sequence>
<proteinExistence type="predicted"/>
<evidence type="ECO:0000313" key="1">
    <source>
        <dbReference type="EMBL" id="KAJ3490809.1"/>
    </source>
</evidence>
<dbReference type="Proteomes" id="UP001148737">
    <property type="component" value="Unassembled WGS sequence"/>
</dbReference>
<organism evidence="1 2">
    <name type="scientific">Lecanicillium saksenae</name>
    <dbReference type="NCBI Taxonomy" id="468837"/>
    <lineage>
        <taxon>Eukaryota</taxon>
        <taxon>Fungi</taxon>
        <taxon>Dikarya</taxon>
        <taxon>Ascomycota</taxon>
        <taxon>Pezizomycotina</taxon>
        <taxon>Sordariomycetes</taxon>
        <taxon>Hypocreomycetidae</taxon>
        <taxon>Hypocreales</taxon>
        <taxon>Cordycipitaceae</taxon>
        <taxon>Lecanicillium</taxon>
    </lineage>
</organism>
<reference evidence="1" key="1">
    <citation type="submission" date="2022-07" db="EMBL/GenBank/DDBJ databases">
        <title>Genome Sequence of Lecanicillium saksenae.</title>
        <authorList>
            <person name="Buettner E."/>
        </authorList>
    </citation>
    <scope>NUCLEOTIDE SEQUENCE</scope>
    <source>
        <strain evidence="1">VT-O1</strain>
    </source>
</reference>
<protein>
    <submittedName>
        <fullName evidence="1">Uncharacterized protein</fullName>
    </submittedName>
</protein>
<name>A0ACC1QT21_9HYPO</name>
<accession>A0ACC1QT21</accession>